<accession>A0A336N620</accession>
<organism evidence="1 2">
    <name type="scientific">Aggregatibacter aphrophilus</name>
    <name type="common">Haemophilus aphrophilus</name>
    <dbReference type="NCBI Taxonomy" id="732"/>
    <lineage>
        <taxon>Bacteria</taxon>
        <taxon>Pseudomonadati</taxon>
        <taxon>Pseudomonadota</taxon>
        <taxon>Gammaproteobacteria</taxon>
        <taxon>Pasteurellales</taxon>
        <taxon>Pasteurellaceae</taxon>
        <taxon>Aggregatibacter</taxon>
    </lineage>
</organism>
<proteinExistence type="predicted"/>
<protein>
    <submittedName>
        <fullName evidence="1">Uncharacterized protein</fullName>
    </submittedName>
</protein>
<reference evidence="1 2" key="1">
    <citation type="submission" date="2018-06" db="EMBL/GenBank/DDBJ databases">
        <authorList>
            <consortium name="Pathogen Informatics"/>
            <person name="Doyle S."/>
        </authorList>
    </citation>
    <scope>NUCLEOTIDE SEQUENCE [LARGE SCALE GENOMIC DNA]</scope>
    <source>
        <strain evidence="1 2">NCTC5908</strain>
    </source>
</reference>
<name>A0A336N620_AGGAP</name>
<dbReference type="Proteomes" id="UP000253728">
    <property type="component" value="Unassembled WGS sequence"/>
</dbReference>
<gene>
    <name evidence="1" type="ORF">NCTC5908_01687</name>
</gene>
<evidence type="ECO:0000313" key="2">
    <source>
        <dbReference type="Proteomes" id="UP000253728"/>
    </source>
</evidence>
<dbReference type="AlphaFoldDB" id="A0A336N620"/>
<dbReference type="EMBL" id="UFSP01000003">
    <property type="protein sequence ID" value="SSZ29875.1"/>
    <property type="molecule type" value="Genomic_DNA"/>
</dbReference>
<evidence type="ECO:0000313" key="1">
    <source>
        <dbReference type="EMBL" id="SSZ29875.1"/>
    </source>
</evidence>
<sequence>METKKTAIDWHREDIKAALAKKVGRCASYR</sequence>